<keyword evidence="2" id="KW-0238">DNA-binding</keyword>
<dbReference type="PANTHER" id="PTHR24567:SF74">
    <property type="entry name" value="HTH-TYPE TRANSCRIPTIONAL REGULATOR ARCR"/>
    <property type="match status" value="1"/>
</dbReference>
<dbReference type="CDD" id="cd00038">
    <property type="entry name" value="CAP_ED"/>
    <property type="match status" value="1"/>
</dbReference>
<dbReference type="InterPro" id="IPR014710">
    <property type="entry name" value="RmlC-like_jellyroll"/>
</dbReference>
<evidence type="ECO:0000256" key="2">
    <source>
        <dbReference type="ARBA" id="ARBA00023125"/>
    </source>
</evidence>
<evidence type="ECO:0000259" key="4">
    <source>
        <dbReference type="PROSITE" id="PS50042"/>
    </source>
</evidence>
<dbReference type="InterPro" id="IPR000595">
    <property type="entry name" value="cNMP-bd_dom"/>
</dbReference>
<sequence length="253" mass="27809">MHSFTLVRTRRHCESRDVYQALGATGLFARTDPAVVSDFSTQLEPQRFPRGHRIDAQSDFDGHVYVIVSGKAELTFRCPDGREIGLTVLGPSQIFGVKTLFDPDSRGFSLTTLTDVVVAPIARDQLLVWMAKRPEIGEQLLRLFARWAREAANSLVDFALADARSRTASRLLMLSQRFGWRDGDAVRVVHDMALTDFAMLVGAAPRVVDATLRDFAECGSIRLERGSVVITDAQALDSAARGCGDRGRGEGAQ</sequence>
<accession>A0A329L9X7</accession>
<dbReference type="InterPro" id="IPR018490">
    <property type="entry name" value="cNMP-bd_dom_sf"/>
</dbReference>
<dbReference type="SUPFAM" id="SSF46785">
    <property type="entry name" value="Winged helix' DNA-binding domain"/>
    <property type="match status" value="1"/>
</dbReference>
<dbReference type="InterPro" id="IPR012318">
    <property type="entry name" value="HTH_CRP"/>
</dbReference>
<dbReference type="AlphaFoldDB" id="A0A329L9X7"/>
<dbReference type="Proteomes" id="UP000250915">
    <property type="component" value="Unassembled WGS sequence"/>
</dbReference>
<comment type="caution">
    <text evidence="6">The sequence shown here is derived from an EMBL/GenBank/DDBJ whole genome shotgun (WGS) entry which is preliminary data.</text>
</comment>
<dbReference type="SMART" id="SM00100">
    <property type="entry name" value="cNMP"/>
    <property type="match status" value="1"/>
</dbReference>
<feature type="domain" description="Cyclic nucleotide-binding" evidence="4">
    <location>
        <begin position="27"/>
        <end position="147"/>
    </location>
</feature>
<dbReference type="InterPro" id="IPR050397">
    <property type="entry name" value="Env_Response_Regulators"/>
</dbReference>
<name>A0A329L9X7_9MYCO</name>
<dbReference type="PANTHER" id="PTHR24567">
    <property type="entry name" value="CRP FAMILY TRANSCRIPTIONAL REGULATORY PROTEIN"/>
    <property type="match status" value="1"/>
</dbReference>
<dbReference type="Gene3D" id="2.60.120.10">
    <property type="entry name" value="Jelly Rolls"/>
    <property type="match status" value="1"/>
</dbReference>
<evidence type="ECO:0000259" key="5">
    <source>
        <dbReference type="PROSITE" id="PS51063"/>
    </source>
</evidence>
<evidence type="ECO:0000313" key="6">
    <source>
        <dbReference type="EMBL" id="RAV04939.1"/>
    </source>
</evidence>
<keyword evidence="1" id="KW-0805">Transcription regulation</keyword>
<dbReference type="PROSITE" id="PS50042">
    <property type="entry name" value="CNMP_BINDING_3"/>
    <property type="match status" value="1"/>
</dbReference>
<dbReference type="InterPro" id="IPR036390">
    <property type="entry name" value="WH_DNA-bd_sf"/>
</dbReference>
<dbReference type="SUPFAM" id="SSF51206">
    <property type="entry name" value="cAMP-binding domain-like"/>
    <property type="match status" value="1"/>
</dbReference>
<dbReference type="GO" id="GO:0003700">
    <property type="term" value="F:DNA-binding transcription factor activity"/>
    <property type="evidence" value="ECO:0007669"/>
    <property type="project" value="TreeGrafter"/>
</dbReference>
<evidence type="ECO:0000256" key="3">
    <source>
        <dbReference type="ARBA" id="ARBA00023163"/>
    </source>
</evidence>
<proteinExistence type="predicted"/>
<dbReference type="Gene3D" id="1.10.10.10">
    <property type="entry name" value="Winged helix-like DNA-binding domain superfamily/Winged helix DNA-binding domain"/>
    <property type="match status" value="1"/>
</dbReference>
<dbReference type="Pfam" id="PF13545">
    <property type="entry name" value="HTH_Crp_2"/>
    <property type="match status" value="1"/>
</dbReference>
<dbReference type="GO" id="GO:0005829">
    <property type="term" value="C:cytosol"/>
    <property type="evidence" value="ECO:0007669"/>
    <property type="project" value="TreeGrafter"/>
</dbReference>
<dbReference type="PROSITE" id="PS51063">
    <property type="entry name" value="HTH_CRP_2"/>
    <property type="match status" value="1"/>
</dbReference>
<dbReference type="InterPro" id="IPR036388">
    <property type="entry name" value="WH-like_DNA-bd_sf"/>
</dbReference>
<dbReference type="Pfam" id="PF00027">
    <property type="entry name" value="cNMP_binding"/>
    <property type="match status" value="1"/>
</dbReference>
<organism evidence="6 7">
    <name type="scientific">Mycobacterium colombiense</name>
    <dbReference type="NCBI Taxonomy" id="339268"/>
    <lineage>
        <taxon>Bacteria</taxon>
        <taxon>Bacillati</taxon>
        <taxon>Actinomycetota</taxon>
        <taxon>Actinomycetes</taxon>
        <taxon>Mycobacteriales</taxon>
        <taxon>Mycobacteriaceae</taxon>
        <taxon>Mycobacterium</taxon>
        <taxon>Mycobacterium avium complex (MAC)</taxon>
    </lineage>
</organism>
<dbReference type="GO" id="GO:0003677">
    <property type="term" value="F:DNA binding"/>
    <property type="evidence" value="ECO:0007669"/>
    <property type="project" value="UniProtKB-KW"/>
</dbReference>
<feature type="domain" description="HTH crp-type" evidence="5">
    <location>
        <begin position="161"/>
        <end position="234"/>
    </location>
</feature>
<evidence type="ECO:0000313" key="7">
    <source>
        <dbReference type="Proteomes" id="UP000250915"/>
    </source>
</evidence>
<dbReference type="EMBL" id="QMEV01000082">
    <property type="protein sequence ID" value="RAV04939.1"/>
    <property type="molecule type" value="Genomic_DNA"/>
</dbReference>
<keyword evidence="3" id="KW-0804">Transcription</keyword>
<evidence type="ECO:0000256" key="1">
    <source>
        <dbReference type="ARBA" id="ARBA00023015"/>
    </source>
</evidence>
<reference evidence="6 7" key="1">
    <citation type="submission" date="2018-06" db="EMBL/GenBank/DDBJ databases">
        <title>NTM in soil in Japan.</title>
        <authorList>
            <person name="Ohya K."/>
        </authorList>
    </citation>
    <scope>NUCLEOTIDE SEQUENCE [LARGE SCALE GENOMIC DNA]</scope>
    <source>
        <strain evidence="6 7">GF28</strain>
    </source>
</reference>
<protein>
    <submittedName>
        <fullName evidence="6">Crp/Fnr family transcriptional regulator</fullName>
    </submittedName>
</protein>
<gene>
    <name evidence="6" type="ORF">DQP57_23585</name>
</gene>